<dbReference type="SUPFAM" id="SSF55021">
    <property type="entry name" value="ACT-like"/>
    <property type="match status" value="1"/>
</dbReference>
<dbReference type="CDD" id="cd13999">
    <property type="entry name" value="STKc_MAP3K-like"/>
    <property type="match status" value="1"/>
</dbReference>
<reference evidence="10" key="1">
    <citation type="submission" date="2023-10" db="EMBL/GenBank/DDBJ databases">
        <title>Chromosome-level genome of the transformable northern wattle, Acacia crassicarpa.</title>
        <authorList>
            <person name="Massaro I."/>
            <person name="Sinha N.R."/>
            <person name="Poethig S."/>
            <person name="Leichty A.R."/>
        </authorList>
    </citation>
    <scope>NUCLEOTIDE SEQUENCE</scope>
    <source>
        <strain evidence="10">Acra3RX</strain>
        <tissue evidence="10">Leaf</tissue>
    </source>
</reference>
<dbReference type="InterPro" id="IPR001245">
    <property type="entry name" value="Ser-Thr/Tyr_kinase_cat_dom"/>
</dbReference>
<evidence type="ECO:0000256" key="6">
    <source>
        <dbReference type="ARBA" id="ARBA00048679"/>
    </source>
</evidence>
<dbReference type="PRINTS" id="PR00109">
    <property type="entry name" value="TYRKINASE"/>
</dbReference>
<evidence type="ECO:0000313" key="10">
    <source>
        <dbReference type="EMBL" id="KAK4276477.1"/>
    </source>
</evidence>
<keyword evidence="2" id="KW-0547">Nucleotide-binding</keyword>
<dbReference type="FunFam" id="3.30.200.20:FF:000034">
    <property type="entry name" value="Kinase suppressor of Ras 1"/>
    <property type="match status" value="1"/>
</dbReference>
<dbReference type="SMART" id="SM00220">
    <property type="entry name" value="S_TKc"/>
    <property type="match status" value="1"/>
</dbReference>
<evidence type="ECO:0000259" key="8">
    <source>
        <dbReference type="PROSITE" id="PS50011"/>
    </source>
</evidence>
<dbReference type="PANTHER" id="PTHR44329">
    <property type="entry name" value="SERINE/THREONINE-PROTEIN KINASE TNNI3K-RELATED"/>
    <property type="match status" value="1"/>
</dbReference>
<dbReference type="InterPro" id="IPR045865">
    <property type="entry name" value="ACT-like_dom_sf"/>
</dbReference>
<dbReference type="PROSITE" id="PS51671">
    <property type="entry name" value="ACT"/>
    <property type="match status" value="1"/>
</dbReference>
<dbReference type="Pfam" id="PF07714">
    <property type="entry name" value="PK_Tyr_Ser-Thr"/>
    <property type="match status" value="1"/>
</dbReference>
<comment type="caution">
    <text evidence="10">The sequence shown here is derived from an EMBL/GenBank/DDBJ whole genome shotgun (WGS) entry which is preliminary data.</text>
</comment>
<dbReference type="Gene3D" id="3.30.70.260">
    <property type="match status" value="1"/>
</dbReference>
<keyword evidence="4" id="KW-0067">ATP-binding</keyword>
<comment type="catalytic activity">
    <reaction evidence="6">
        <text>L-seryl-[protein] + ATP = O-phospho-L-seryl-[protein] + ADP + H(+)</text>
        <dbReference type="Rhea" id="RHEA:17989"/>
        <dbReference type="Rhea" id="RHEA-COMP:9863"/>
        <dbReference type="Rhea" id="RHEA-COMP:11604"/>
        <dbReference type="ChEBI" id="CHEBI:15378"/>
        <dbReference type="ChEBI" id="CHEBI:29999"/>
        <dbReference type="ChEBI" id="CHEBI:30616"/>
        <dbReference type="ChEBI" id="CHEBI:83421"/>
        <dbReference type="ChEBI" id="CHEBI:456216"/>
        <dbReference type="EC" id="2.7.11.1"/>
    </reaction>
</comment>
<feature type="compositionally biased region" description="Low complexity" evidence="7">
    <location>
        <begin position="106"/>
        <end position="117"/>
    </location>
</feature>
<gene>
    <name evidence="10" type="ORF">QN277_014621</name>
</gene>
<accession>A0AAE1JSJ1</accession>
<feature type="domain" description="ACT" evidence="9">
    <location>
        <begin position="174"/>
        <end position="252"/>
    </location>
</feature>
<dbReference type="SUPFAM" id="SSF56112">
    <property type="entry name" value="Protein kinase-like (PK-like)"/>
    <property type="match status" value="1"/>
</dbReference>
<dbReference type="InterPro" id="IPR000719">
    <property type="entry name" value="Prot_kinase_dom"/>
</dbReference>
<dbReference type="InterPro" id="IPR002912">
    <property type="entry name" value="ACT_dom"/>
</dbReference>
<evidence type="ECO:0000256" key="7">
    <source>
        <dbReference type="SAM" id="MobiDB-lite"/>
    </source>
</evidence>
<feature type="region of interest" description="Disordered" evidence="7">
    <location>
        <begin position="106"/>
        <end position="137"/>
    </location>
</feature>
<evidence type="ECO:0000256" key="3">
    <source>
        <dbReference type="ARBA" id="ARBA00022777"/>
    </source>
</evidence>
<dbReference type="InterPro" id="IPR008271">
    <property type="entry name" value="Ser/Thr_kinase_AS"/>
</dbReference>
<dbReference type="InterPro" id="IPR011009">
    <property type="entry name" value="Kinase-like_dom_sf"/>
</dbReference>
<sequence>MGDTESCSNRGQNSGWNNSRKQNQKVEVFNEVLSRLKELNVSEATDPDFEVELWTHFHRLPARYAVDMNVERAQDVIMHKKLMHMAHDPATRPAVEVRLVQVRSSSGVNSSDSLHSNSQRKVSRQESHNTGNMSIHPAPAFGSSANFELALEASQLKVQSNNGNSKFYTQPMHEITISTSDKPKLLSQLTSLLSETGLNIQEAHAFSTLDGYSLDVFVVCGWPVEETEKLKHVLTKQIQKLEQQPSMKKIGSQTAEQEQIRMNFISNNVNLPLCGSVAWEVDASSLKYERKIASGPFFDLYKGVFCNQEVAIKVLKTENLNENMQREFSQEVYILSKLCHKNVVKFLGASTKLPDLFIVTEYMCGGSLYEFLHTQKVVLTLPYLIKVAINVCEGMKYLHQNEIIHRDLKAANLLMDENGVVKVADFGVARVEDESGIMTAETGTYRWMAPEVIEHRPYNHKADVFSFGITMWELLTGKLPHEHLSPLQAAVGVVQKGLRPKIPRQTHPMLVELMNHCWHQNPSLRPEFSEILESLHHFSQDVAGEAATDARRDNV</sequence>
<keyword evidence="3" id="KW-0418">Kinase</keyword>
<evidence type="ECO:0000259" key="9">
    <source>
        <dbReference type="PROSITE" id="PS51671"/>
    </source>
</evidence>
<evidence type="ECO:0000256" key="1">
    <source>
        <dbReference type="ARBA" id="ARBA00022679"/>
    </source>
</evidence>
<evidence type="ECO:0000256" key="4">
    <source>
        <dbReference type="ARBA" id="ARBA00022840"/>
    </source>
</evidence>
<feature type="region of interest" description="Disordered" evidence="7">
    <location>
        <begin position="1"/>
        <end position="22"/>
    </location>
</feature>
<dbReference type="PROSITE" id="PS00108">
    <property type="entry name" value="PROTEIN_KINASE_ST"/>
    <property type="match status" value="1"/>
</dbReference>
<protein>
    <submittedName>
        <fullName evidence="10">Uncharacterized protein</fullName>
    </submittedName>
</protein>
<organism evidence="10 11">
    <name type="scientific">Acacia crassicarpa</name>
    <name type="common">northern wattle</name>
    <dbReference type="NCBI Taxonomy" id="499986"/>
    <lineage>
        <taxon>Eukaryota</taxon>
        <taxon>Viridiplantae</taxon>
        <taxon>Streptophyta</taxon>
        <taxon>Embryophyta</taxon>
        <taxon>Tracheophyta</taxon>
        <taxon>Spermatophyta</taxon>
        <taxon>Magnoliopsida</taxon>
        <taxon>eudicotyledons</taxon>
        <taxon>Gunneridae</taxon>
        <taxon>Pentapetalae</taxon>
        <taxon>rosids</taxon>
        <taxon>fabids</taxon>
        <taxon>Fabales</taxon>
        <taxon>Fabaceae</taxon>
        <taxon>Caesalpinioideae</taxon>
        <taxon>mimosoid clade</taxon>
        <taxon>Acacieae</taxon>
        <taxon>Acacia</taxon>
    </lineage>
</organism>
<dbReference type="PROSITE" id="PS50011">
    <property type="entry name" value="PROTEIN_KINASE_DOM"/>
    <property type="match status" value="1"/>
</dbReference>
<dbReference type="Proteomes" id="UP001293593">
    <property type="component" value="Unassembled WGS sequence"/>
</dbReference>
<dbReference type="Gene3D" id="1.10.510.10">
    <property type="entry name" value="Transferase(Phosphotransferase) domain 1"/>
    <property type="match status" value="1"/>
</dbReference>
<dbReference type="GO" id="GO:0005524">
    <property type="term" value="F:ATP binding"/>
    <property type="evidence" value="ECO:0007669"/>
    <property type="project" value="UniProtKB-KW"/>
</dbReference>
<name>A0AAE1JSJ1_9FABA</name>
<proteinExistence type="predicted"/>
<evidence type="ECO:0000256" key="2">
    <source>
        <dbReference type="ARBA" id="ARBA00022741"/>
    </source>
</evidence>
<dbReference type="InterPro" id="IPR051681">
    <property type="entry name" value="Ser/Thr_Kinases-Pseudokinases"/>
</dbReference>
<comment type="catalytic activity">
    <reaction evidence="5">
        <text>L-threonyl-[protein] + ATP = O-phospho-L-threonyl-[protein] + ADP + H(+)</text>
        <dbReference type="Rhea" id="RHEA:46608"/>
        <dbReference type="Rhea" id="RHEA-COMP:11060"/>
        <dbReference type="Rhea" id="RHEA-COMP:11605"/>
        <dbReference type="ChEBI" id="CHEBI:15378"/>
        <dbReference type="ChEBI" id="CHEBI:30013"/>
        <dbReference type="ChEBI" id="CHEBI:30616"/>
        <dbReference type="ChEBI" id="CHEBI:61977"/>
        <dbReference type="ChEBI" id="CHEBI:456216"/>
        <dbReference type="EC" id="2.7.11.1"/>
    </reaction>
</comment>
<dbReference type="Gene3D" id="3.30.200.20">
    <property type="entry name" value="Phosphorylase Kinase, domain 1"/>
    <property type="match status" value="1"/>
</dbReference>
<evidence type="ECO:0000313" key="11">
    <source>
        <dbReference type="Proteomes" id="UP001293593"/>
    </source>
</evidence>
<feature type="compositionally biased region" description="Polar residues" evidence="7">
    <location>
        <begin position="1"/>
        <end position="21"/>
    </location>
</feature>
<feature type="domain" description="Protein kinase" evidence="8">
    <location>
        <begin position="286"/>
        <end position="539"/>
    </location>
</feature>
<evidence type="ECO:0000256" key="5">
    <source>
        <dbReference type="ARBA" id="ARBA00047899"/>
    </source>
</evidence>
<keyword evidence="1" id="KW-0808">Transferase</keyword>
<dbReference type="GO" id="GO:0004674">
    <property type="term" value="F:protein serine/threonine kinase activity"/>
    <property type="evidence" value="ECO:0007669"/>
    <property type="project" value="UniProtKB-EC"/>
</dbReference>
<keyword evidence="11" id="KW-1185">Reference proteome</keyword>
<dbReference type="EMBL" id="JAWXYG010000003">
    <property type="protein sequence ID" value="KAK4276477.1"/>
    <property type="molecule type" value="Genomic_DNA"/>
</dbReference>
<dbReference type="PANTHER" id="PTHR44329:SF191">
    <property type="entry name" value="ACT-LIKE TYROSINE KINASE FAMILY PROTEIN"/>
    <property type="match status" value="1"/>
</dbReference>
<dbReference type="AlphaFoldDB" id="A0AAE1JSJ1"/>